<dbReference type="AlphaFoldDB" id="A0A095WYD6"/>
<protein>
    <submittedName>
        <fullName evidence="2">Uncharacterized protein</fullName>
    </submittedName>
</protein>
<reference evidence="2 3" key="1">
    <citation type="journal article" date="2014" name="Genome Announc.">
        <title>Genome Sequence of Gammaproteobacterial Pseudohaliea rubra Type Strain DSM 19751, Isolated from Coastal Seawater of the Mediterranean Sea.</title>
        <authorList>
            <person name="Spring S."/>
            <person name="Fiebig A."/>
            <person name="Riedel T."/>
            <person name="Goker M."/>
            <person name="Klenk H.P."/>
        </authorList>
    </citation>
    <scope>NUCLEOTIDE SEQUENCE [LARGE SCALE GENOMIC DNA]</scope>
    <source>
        <strain evidence="2 3">DSM 19751</strain>
    </source>
</reference>
<dbReference type="Proteomes" id="UP000029640">
    <property type="component" value="Unassembled WGS sequence"/>
</dbReference>
<dbReference type="PANTHER" id="PTHR30441">
    <property type="entry name" value="DUF748 DOMAIN-CONTAINING PROTEIN"/>
    <property type="match status" value="1"/>
</dbReference>
<dbReference type="HOGENOM" id="CLU_316369_0_0_6"/>
<organism evidence="2 3">
    <name type="scientific">Pseudohaliea rubra DSM 19751</name>
    <dbReference type="NCBI Taxonomy" id="1265313"/>
    <lineage>
        <taxon>Bacteria</taxon>
        <taxon>Pseudomonadati</taxon>
        <taxon>Pseudomonadota</taxon>
        <taxon>Gammaproteobacteria</taxon>
        <taxon>Cellvibrionales</taxon>
        <taxon>Halieaceae</taxon>
        <taxon>Pseudohaliea</taxon>
    </lineage>
</organism>
<dbReference type="OrthoDB" id="5733498at2"/>
<evidence type="ECO:0000313" key="3">
    <source>
        <dbReference type="Proteomes" id="UP000029640"/>
    </source>
</evidence>
<keyword evidence="3" id="KW-1185">Reference proteome</keyword>
<dbReference type="RefSeq" id="WP_035513621.1">
    <property type="nucleotide sequence ID" value="NZ_KN234745.1"/>
</dbReference>
<accession>A0A095WYD6</accession>
<dbReference type="STRING" id="1265313.HRUBRA_02003"/>
<proteinExistence type="predicted"/>
<dbReference type="GO" id="GO:0090313">
    <property type="term" value="P:regulation of protein targeting to membrane"/>
    <property type="evidence" value="ECO:0007669"/>
    <property type="project" value="TreeGrafter"/>
</dbReference>
<name>A0A095WYD6_9GAMM</name>
<dbReference type="EMBL" id="AUVB01000054">
    <property type="protein sequence ID" value="KGE03624.1"/>
    <property type="molecule type" value="Genomic_DNA"/>
</dbReference>
<evidence type="ECO:0000313" key="2">
    <source>
        <dbReference type="EMBL" id="KGE03624.1"/>
    </source>
</evidence>
<evidence type="ECO:0000256" key="1">
    <source>
        <dbReference type="SAM" id="MobiDB-lite"/>
    </source>
</evidence>
<feature type="region of interest" description="Disordered" evidence="1">
    <location>
        <begin position="691"/>
        <end position="711"/>
    </location>
</feature>
<dbReference type="GO" id="GO:0005886">
    <property type="term" value="C:plasma membrane"/>
    <property type="evidence" value="ECO:0007669"/>
    <property type="project" value="TreeGrafter"/>
</dbReference>
<dbReference type="PANTHER" id="PTHR30441:SF4">
    <property type="entry name" value="PROTEIN ASMA"/>
    <property type="match status" value="1"/>
</dbReference>
<sequence length="989" mass="104852">MRKLLVAFLLLAGIPLAGLVITFSSDRATFAVTGYLVQTFTPYRLVLEAPVWDRGAGRLSAAGVRLYQQGLDGPPLLAVQKLEVQRLGALLRRGDLRETALAAASVQTYVDATDNTEDPEPADWLRQTRWLPGTLDVGVVHAIKRGTDVRIVPLRNSRGRWTRTGQFTLDSTAQLPEKLLELALTLEAPARESIALQATITTPADESVVSLDGSLTASAGELTYQLALEGDYRRVETLLASLDNDAYGFAGRLRLRGELSGNLDAAKLAVQQLTLNNSPAYDFSASGSLRWHREEPVTVDLSARGTMASLGPFAALLGTDLSALGEVDATLALDGSLRRPRVRRFAFTSQSDSGLTLTIEPGEAELYLDERLPTDLALRLRASGPAAGALAPWLTLPPLETGPWVLTGTVQRSENAITASDLDLTVQALAGGTAHARGSVDYIAMGEDGPRFRGLALRVNARGLAIESLLAAKGVALPFPAEGILSLTGTLRGDEGALALGDLDANLQAFGGTTRASGRVESLGALEGVDLRLVPVNLDPASLGDALAPALQQIVAGGRAAGSLHLRRGTGDWGLDNINLTLEGAERIDLAITGSIQHLTGVPRAQLEASYRVRRPADDTGIGLPPGEGTAVLDLQSTRQLIGLHAFLGETDLTSVITVERDHTGITGLRAELNAPRLHLPDLARLQRQQQLVADEPGESGSRETGGSPFTRLPAYPLELRLDIGEVSGRNTSLSDFSIIVRGADRRFTLGNFDVEYAGGAIHLRGVADFSGAEAAISLAGDALGVPVTALAADLGYAGEIEGTLSLRGGLTTRTASLENLVANLDGTVAGAVADGYVEGAAFDLLMTDLVSWLLLGGVLQSNTNFECGMAQFLFRDGVARSEDIYLATRHMIAQGKATLDFTQKELDVRIDPRARSRTVQIPSSVRIRGAMNDPSIIPSPISATFDASARLLFMTPELGMRLFGIKPEKTDAAAPCAGLLLQPDERPQ</sequence>
<gene>
    <name evidence="2" type="ORF">HRUBRA_02003</name>
</gene>
<comment type="caution">
    <text evidence="2">The sequence shown here is derived from an EMBL/GenBank/DDBJ whole genome shotgun (WGS) entry which is preliminary data.</text>
</comment>
<dbReference type="InterPro" id="IPR052894">
    <property type="entry name" value="AsmA-related"/>
</dbReference>
<dbReference type="eggNOG" id="COG2982">
    <property type="taxonomic scope" value="Bacteria"/>
</dbReference>